<protein>
    <submittedName>
        <fullName evidence="1">Uncharacterized protein</fullName>
    </submittedName>
</protein>
<evidence type="ECO:0000313" key="1">
    <source>
        <dbReference type="EMBL" id="KAJ9096896.1"/>
    </source>
</evidence>
<dbReference type="Proteomes" id="UP001241377">
    <property type="component" value="Unassembled WGS sequence"/>
</dbReference>
<name>A0ACC2VE66_9TREE</name>
<organism evidence="1 2">
    <name type="scientific">Naganishia cerealis</name>
    <dbReference type="NCBI Taxonomy" id="610337"/>
    <lineage>
        <taxon>Eukaryota</taxon>
        <taxon>Fungi</taxon>
        <taxon>Dikarya</taxon>
        <taxon>Basidiomycota</taxon>
        <taxon>Agaricomycotina</taxon>
        <taxon>Tremellomycetes</taxon>
        <taxon>Filobasidiales</taxon>
        <taxon>Filobasidiaceae</taxon>
        <taxon>Naganishia</taxon>
    </lineage>
</organism>
<proteinExistence type="predicted"/>
<sequence>MAFSIYELDDDIRRLLNLDNFLEGLSIPEFVEELSKDHILKGAEVNKLEYLDPKPYIRTFESTLKELDELRKHANRRREDAEKNVDDFELKHSENVLELSSKVDSVTKKFDSLDVKISGVSLKIDPLGQLLNKITNSRDRSTETIFLIRAYHGFYTKDKYDPLEYLRTSNDYDDRVKCAKTVNNLLTLAKKIEAPEFAKTAKCVKTIEKFAETMELDLLESFRTASKDDDYAKMREVTNILFQFNGGATVVQVFVNEHEVLLDDGLSEENPLLDDEAFWTKLSDPNYGDTVQDEATKTSLEALRVSIKGQARIIREVFEDTTPVLKILFQRIYAQIIQNRIGTLLQYSLSVLTLAHIRILHALYVLVSDFTNDIKEFLSANDLDKNNELALILDQSNFDLFIEYLSDDTYLSREKKTLEETVYNFAHGYNVYHEAALNNKYLTTRLENLDNLELKNKTQSQDNRFSFHFLEKKRINQFTTYMKTHIADRVPRKSVDNDEPDYSEDAQLDVAKVGIVVKSAIESIARILELAQQKTPEYSLEILEILLFDFGKLYIGAGLEVAYDTLKHESASLKAGNFPNLSFLAAVGLTSEFLFLLSSCIKKIILPCAVNVPNIKNRMTGLTNTYISRCEISINIIVNETIEFICQRVANALAKQKKRDFVRDNISEDDTESCEEVAAFLTYCYEELLKYLNSTNLHNVLVKIGLNVLNQLLEHYKKFSVNSTGGIILTKDVITYQSVIDHWQIPELSENFQLLKEIANLFTVHPNLINSLVTEGQLANLKPYTIRQYISKRSDFNPSYLERFFSFK</sequence>
<evidence type="ECO:0000313" key="2">
    <source>
        <dbReference type="Proteomes" id="UP001241377"/>
    </source>
</evidence>
<accession>A0ACC2VE66</accession>
<keyword evidence="2" id="KW-1185">Reference proteome</keyword>
<gene>
    <name evidence="1" type="ORF">QFC19_006995</name>
</gene>
<comment type="caution">
    <text evidence="1">The sequence shown here is derived from an EMBL/GenBank/DDBJ whole genome shotgun (WGS) entry which is preliminary data.</text>
</comment>
<reference evidence="1" key="1">
    <citation type="submission" date="2023-04" db="EMBL/GenBank/DDBJ databases">
        <title>Draft Genome sequencing of Naganishia species isolated from polar environments using Oxford Nanopore Technology.</title>
        <authorList>
            <person name="Leo P."/>
            <person name="Venkateswaran K."/>
        </authorList>
    </citation>
    <scope>NUCLEOTIDE SEQUENCE</scope>
    <source>
        <strain evidence="1">MNA-CCFEE 5261</strain>
    </source>
</reference>
<dbReference type="EMBL" id="JASBWR010000090">
    <property type="protein sequence ID" value="KAJ9096896.1"/>
    <property type="molecule type" value="Genomic_DNA"/>
</dbReference>